<reference evidence="1" key="1">
    <citation type="submission" date="2021-01" db="EMBL/GenBank/DDBJ databases">
        <title>Metabolic potential, ecology and presence of endohyphal bacteria is reflected in genomic diversity of Mucoromycotina.</title>
        <authorList>
            <person name="Muszewska A."/>
            <person name="Okrasinska A."/>
            <person name="Steczkiewicz K."/>
            <person name="Drgas O."/>
            <person name="Orlowska M."/>
            <person name="Perlinska-Lenart U."/>
            <person name="Aleksandrzak-Piekarczyk T."/>
            <person name="Szatraj K."/>
            <person name="Zielenkiewicz U."/>
            <person name="Pilsyk S."/>
            <person name="Malc E."/>
            <person name="Mieczkowski P."/>
            <person name="Kruszewska J.S."/>
            <person name="Biernat P."/>
            <person name="Pawlowska J."/>
        </authorList>
    </citation>
    <scope>NUCLEOTIDE SEQUENCE</scope>
    <source>
        <strain evidence="1">WA0000018081</strain>
    </source>
</reference>
<dbReference type="Proteomes" id="UP000613177">
    <property type="component" value="Unassembled WGS sequence"/>
</dbReference>
<proteinExistence type="predicted"/>
<dbReference type="EMBL" id="JAEPRE010000467">
    <property type="protein sequence ID" value="KAG2228449.1"/>
    <property type="molecule type" value="Genomic_DNA"/>
</dbReference>
<name>A0A8H7SDQ1_9FUNG</name>
<evidence type="ECO:0008006" key="3">
    <source>
        <dbReference type="Google" id="ProtNLM"/>
    </source>
</evidence>
<accession>A0A8H7SDQ1</accession>
<sequence length="181" mass="21108">MDKIHEIKTLVPLKPLSSVDGPDVNNPNNYCTSCNRRHTKTKGYRKHLFDAHNLLISSKASRRVESPNMKPVVDCLKRYCDICNSYGGHMSVYHHIKIRPTKLLLHRINRNDVPIIDEIGNHCTACDKIRDIIPDYENNHFASCNRTYSGKSNYRRHLATIHKRNKLETKQEDTNEKFRIQ</sequence>
<dbReference type="AlphaFoldDB" id="A0A8H7SDQ1"/>
<gene>
    <name evidence="1" type="ORF">INT48_003140</name>
</gene>
<evidence type="ECO:0000313" key="2">
    <source>
        <dbReference type="Proteomes" id="UP000613177"/>
    </source>
</evidence>
<comment type="caution">
    <text evidence="1">The sequence shown here is derived from an EMBL/GenBank/DDBJ whole genome shotgun (WGS) entry which is preliminary data.</text>
</comment>
<keyword evidence="2" id="KW-1185">Reference proteome</keyword>
<organism evidence="1 2">
    <name type="scientific">Thamnidium elegans</name>
    <dbReference type="NCBI Taxonomy" id="101142"/>
    <lineage>
        <taxon>Eukaryota</taxon>
        <taxon>Fungi</taxon>
        <taxon>Fungi incertae sedis</taxon>
        <taxon>Mucoromycota</taxon>
        <taxon>Mucoromycotina</taxon>
        <taxon>Mucoromycetes</taxon>
        <taxon>Mucorales</taxon>
        <taxon>Mucorineae</taxon>
        <taxon>Mucoraceae</taxon>
        <taxon>Thamnidium</taxon>
    </lineage>
</organism>
<protein>
    <recommendedName>
        <fullName evidence="3">C2H2-type domain-containing protein</fullName>
    </recommendedName>
</protein>
<evidence type="ECO:0000313" key="1">
    <source>
        <dbReference type="EMBL" id="KAG2228449.1"/>
    </source>
</evidence>